<protein>
    <recommendedName>
        <fullName evidence="5">DUF1648 domain-containing protein</fullName>
    </recommendedName>
</protein>
<reference evidence="4" key="1">
    <citation type="journal article" date="2019" name="Int. J. Syst. Evol. Microbiol.">
        <title>The Global Catalogue of Microorganisms (GCM) 10K type strain sequencing project: providing services to taxonomists for standard genome sequencing and annotation.</title>
        <authorList>
            <consortium name="The Broad Institute Genomics Platform"/>
            <consortium name="The Broad Institute Genome Sequencing Center for Infectious Disease"/>
            <person name="Wu L."/>
            <person name="Ma J."/>
        </authorList>
    </citation>
    <scope>NUCLEOTIDE SEQUENCE [LARGE SCALE GENOMIC DNA]</scope>
    <source>
        <strain evidence="4">KLKA75</strain>
    </source>
</reference>
<keyword evidence="2" id="KW-0812">Transmembrane</keyword>
<comment type="caution">
    <text evidence="3">The sequence shown here is derived from an EMBL/GenBank/DDBJ whole genome shotgun (WGS) entry which is preliminary data.</text>
</comment>
<evidence type="ECO:0000313" key="4">
    <source>
        <dbReference type="Proteomes" id="UP001595872"/>
    </source>
</evidence>
<proteinExistence type="predicted"/>
<gene>
    <name evidence="3" type="ORF">ACFPCY_30335</name>
</gene>
<keyword evidence="2" id="KW-1133">Transmembrane helix</keyword>
<feature type="transmembrane region" description="Helical" evidence="2">
    <location>
        <begin position="96"/>
        <end position="114"/>
    </location>
</feature>
<evidence type="ECO:0000256" key="2">
    <source>
        <dbReference type="SAM" id="Phobius"/>
    </source>
</evidence>
<feature type="transmembrane region" description="Helical" evidence="2">
    <location>
        <begin position="158"/>
        <end position="178"/>
    </location>
</feature>
<feature type="region of interest" description="Disordered" evidence="1">
    <location>
        <begin position="181"/>
        <end position="201"/>
    </location>
</feature>
<feature type="transmembrane region" description="Helical" evidence="2">
    <location>
        <begin position="135"/>
        <end position="152"/>
    </location>
</feature>
<keyword evidence="4" id="KW-1185">Reference proteome</keyword>
<sequence length="201" mass="20880">MAGVFAATLGILVATNFRGFRDRFVRESRESGAWLKRVPPWRFVPPEPEERTQRTARIVGTVFAVLGPLIVVKAIVQLVRRPPHFSIPPLHPRFEPFSGLVALGMVAQLVLIFWRGRKAGGFWGDAWKRGGISRAACVVVGLGGLVMAAGAGSGLGVLFGLGWAVGAAGAVVIMLTSVRGGDRPSAGSGAGGVGGGEAGGE</sequence>
<name>A0ABV9U5I5_9ACTN</name>
<dbReference type="Proteomes" id="UP001595872">
    <property type="component" value="Unassembled WGS sequence"/>
</dbReference>
<evidence type="ECO:0000313" key="3">
    <source>
        <dbReference type="EMBL" id="MFC4911637.1"/>
    </source>
</evidence>
<organism evidence="3 4">
    <name type="scientific">Actinomadura gamaensis</name>
    <dbReference type="NCBI Taxonomy" id="1763541"/>
    <lineage>
        <taxon>Bacteria</taxon>
        <taxon>Bacillati</taxon>
        <taxon>Actinomycetota</taxon>
        <taxon>Actinomycetes</taxon>
        <taxon>Streptosporangiales</taxon>
        <taxon>Thermomonosporaceae</taxon>
        <taxon>Actinomadura</taxon>
    </lineage>
</organism>
<feature type="transmembrane region" description="Helical" evidence="2">
    <location>
        <begin position="58"/>
        <end position="76"/>
    </location>
</feature>
<dbReference type="RefSeq" id="WP_378260764.1">
    <property type="nucleotide sequence ID" value="NZ_JBHSIT010000010.1"/>
</dbReference>
<evidence type="ECO:0008006" key="5">
    <source>
        <dbReference type="Google" id="ProtNLM"/>
    </source>
</evidence>
<keyword evidence="2" id="KW-0472">Membrane</keyword>
<evidence type="ECO:0000256" key="1">
    <source>
        <dbReference type="SAM" id="MobiDB-lite"/>
    </source>
</evidence>
<accession>A0ABV9U5I5</accession>
<feature type="compositionally biased region" description="Gly residues" evidence="1">
    <location>
        <begin position="188"/>
        <end position="201"/>
    </location>
</feature>
<dbReference type="EMBL" id="JBHSIT010000010">
    <property type="protein sequence ID" value="MFC4911637.1"/>
    <property type="molecule type" value="Genomic_DNA"/>
</dbReference>